<protein>
    <submittedName>
        <fullName evidence="2">Glycosyltransferase</fullName>
    </submittedName>
</protein>
<dbReference type="Gene3D" id="3.40.50.2000">
    <property type="entry name" value="Glycogen Phosphorylase B"/>
    <property type="match status" value="1"/>
</dbReference>
<keyword evidence="3" id="KW-1185">Reference proteome</keyword>
<feature type="domain" description="Glycosyltransferase 2-like" evidence="1">
    <location>
        <begin position="24"/>
        <end position="144"/>
    </location>
</feature>
<dbReference type="AlphaFoldDB" id="A0A6N8EAG1"/>
<name>A0A6N8EAG1_9GAMM</name>
<keyword evidence="2" id="KW-0808">Transferase</keyword>
<accession>A0A6N8EAG1</accession>
<organism evidence="2 3">
    <name type="scientific">Allochromatium palmeri</name>
    <dbReference type="NCBI Taxonomy" id="231048"/>
    <lineage>
        <taxon>Bacteria</taxon>
        <taxon>Pseudomonadati</taxon>
        <taxon>Pseudomonadota</taxon>
        <taxon>Gammaproteobacteria</taxon>
        <taxon>Chromatiales</taxon>
        <taxon>Chromatiaceae</taxon>
        <taxon>Allochromatium</taxon>
    </lineage>
</organism>
<dbReference type="Pfam" id="PF00535">
    <property type="entry name" value="Glycos_transf_2"/>
    <property type="match status" value="1"/>
</dbReference>
<dbReference type="InterPro" id="IPR001173">
    <property type="entry name" value="Glyco_trans_2-like"/>
</dbReference>
<dbReference type="EMBL" id="WNKT01000005">
    <property type="protein sequence ID" value="MTW20308.1"/>
    <property type="molecule type" value="Genomic_DNA"/>
</dbReference>
<dbReference type="Gene3D" id="3.90.550.10">
    <property type="entry name" value="Spore Coat Polysaccharide Biosynthesis Protein SpsA, Chain A"/>
    <property type="match status" value="1"/>
</dbReference>
<dbReference type="PANTHER" id="PTHR43685">
    <property type="entry name" value="GLYCOSYLTRANSFERASE"/>
    <property type="match status" value="1"/>
</dbReference>
<reference evidence="2 3" key="1">
    <citation type="submission" date="2019-11" db="EMBL/GenBank/DDBJ databases">
        <title>Whole-genome sequence of the anaerobic purple sulfur bacterium Allochromatium palmeri DSM 15591.</title>
        <authorList>
            <person name="Kyndt J.A."/>
            <person name="Meyer T.E."/>
        </authorList>
    </citation>
    <scope>NUCLEOTIDE SEQUENCE [LARGE SCALE GENOMIC DNA]</scope>
    <source>
        <strain evidence="2 3">DSM 15591</strain>
    </source>
</reference>
<gene>
    <name evidence="2" type="ORF">GJ668_04260</name>
</gene>
<dbReference type="RefSeq" id="WP_155448870.1">
    <property type="nucleotide sequence ID" value="NZ_WNKT01000005.1"/>
</dbReference>
<dbReference type="InterPro" id="IPR050834">
    <property type="entry name" value="Glycosyltransf_2"/>
</dbReference>
<comment type="caution">
    <text evidence="2">The sequence shown here is derived from an EMBL/GenBank/DDBJ whole genome shotgun (WGS) entry which is preliminary data.</text>
</comment>
<dbReference type="PANTHER" id="PTHR43685:SF11">
    <property type="entry name" value="GLYCOSYLTRANSFERASE TAGX-RELATED"/>
    <property type="match status" value="1"/>
</dbReference>
<dbReference type="Pfam" id="PF13692">
    <property type="entry name" value="Glyco_trans_1_4"/>
    <property type="match status" value="1"/>
</dbReference>
<dbReference type="Proteomes" id="UP000434044">
    <property type="component" value="Unassembled WGS sequence"/>
</dbReference>
<evidence type="ECO:0000313" key="3">
    <source>
        <dbReference type="Proteomes" id="UP000434044"/>
    </source>
</evidence>
<evidence type="ECO:0000259" key="1">
    <source>
        <dbReference type="Pfam" id="PF00535"/>
    </source>
</evidence>
<dbReference type="SUPFAM" id="SSF53756">
    <property type="entry name" value="UDP-Glycosyltransferase/glycogen phosphorylase"/>
    <property type="match status" value="1"/>
</dbReference>
<evidence type="ECO:0000313" key="2">
    <source>
        <dbReference type="EMBL" id="MTW20308.1"/>
    </source>
</evidence>
<sequence length="1047" mass="116729">MSRPHPERFDLPAHPLISILIRTMGRETLVETLDSVAAQTYPHIEVVLIDVRGSGELDASAACGAFSTRLVSSGRRLGRGAAANLGLDSAQGDLLLFLDDDDWLLPEHVAGLVEAIQATEGALAAYAGIECRRPTAKGGWEIAHVFNQPYDPLRLLFENYLPIHAVLFARALVGESLLFDESLEVYEDWDFWVQLSALTPLIHVERVTGVYRIQSASGFGLSRNDARLERGLAAFFDKWRPRWTIEQVLGLVDAAKHQPMYHQLRDHCAAENRALVEQTHELRREREDWKIRHALLAAEKRVLDEQIQGLHERLLNSDARYRALESARRTERELLDLLGIQSLREAVQCRDDLAHQRALTGRLLWLTDLASRPLNAPYRWFQSAFAPLSGPVSRLGSHVEHLSEIIRFHGPGPVARALTAKLSRANGPRPPGLGALWQVARIAALRLNPQPQPQVALLIDLEQICIQTFWLLDELNQSRYTPPFVPIFLHPPGHALGELLERWAPEARHLALDPDADLMERFETVLDASSAEWVMRLDCLEARPRDWLWRLLQSTRQADGDALAVGAISAKLVGGDGRLLEAGRRRAPDGQCWPMGAGGDPQAPEYNYPRVLESASEIGLLLNRRALESALSADRRPTEMPELLEQLRAQGQSILYQPEVTLVRPDQGAATPSALDAANQRRVLVIDAVMLTPDQDSGSLRMFNLLETFLALGWHVGFAPSNLEYVEPYGSALQRRGVEVLAAPGIESIHAHLQARGDEYDLVILSRANVASQFLDTVRHYAPQAEVWFDTVDLHFLREQREAELKKDPAAVKRAARRRQQELDLIARTDLTLVVSPIERELLAREAPEARLEILSNIHDTHPTPAGFDERDAIVFIGGFNHDPNVDAVRYYVKEILPLVEAELGQVPTFIIGSRPPETIQALDDPSRGLCITGYVENVTPYFERARLSIAPLRYGAGVKGKINMSMAYGVPVVATPCAAEGMSLSAETDILIGEDAAAFAAAVIRLYREPSLWEHLARAGLDNIEHHFSRRLARATLERLLMEPEG</sequence>
<dbReference type="InterPro" id="IPR029044">
    <property type="entry name" value="Nucleotide-diphossugar_trans"/>
</dbReference>
<dbReference type="OrthoDB" id="9807209at2"/>
<dbReference type="GO" id="GO:0016740">
    <property type="term" value="F:transferase activity"/>
    <property type="evidence" value="ECO:0007669"/>
    <property type="project" value="UniProtKB-KW"/>
</dbReference>
<dbReference type="SUPFAM" id="SSF53448">
    <property type="entry name" value="Nucleotide-diphospho-sugar transferases"/>
    <property type="match status" value="1"/>
</dbReference>
<proteinExistence type="predicted"/>